<feature type="region of interest" description="Disordered" evidence="1">
    <location>
        <begin position="28"/>
        <end position="117"/>
    </location>
</feature>
<name>A0A268A9S6_9BACI</name>
<evidence type="ECO:0000313" key="3">
    <source>
        <dbReference type="Proteomes" id="UP000216013"/>
    </source>
</evidence>
<gene>
    <name evidence="2" type="ORF">CHH64_11885</name>
</gene>
<dbReference type="Proteomes" id="UP000216013">
    <property type="component" value="Unassembled WGS sequence"/>
</dbReference>
<feature type="compositionally biased region" description="Basic and acidic residues" evidence="1">
    <location>
        <begin position="47"/>
        <end position="65"/>
    </location>
</feature>
<comment type="caution">
    <text evidence="2">The sequence shown here is derived from an EMBL/GenBank/DDBJ whole genome shotgun (WGS) entry which is preliminary data.</text>
</comment>
<dbReference type="RefSeq" id="WP_095261201.1">
    <property type="nucleotide sequence ID" value="NZ_NPBV01000020.1"/>
</dbReference>
<sequence>MNKLSKISYLLAVLLLLVLVLAGCTSSINEESKEDSSETSAASASDRLNEEAEENKQPDKTDDNSKSVGELSASASNISEETPPDVPETEEPNQSSEETTTSNDSPDTYVSEEDDPLARYSTEEVEYARVWLQLGPNQQIDGLYVRHIPAGTTLEPDYFPIVSYPEDVVQLSGSRIVDGSVTYSSNGDGSINVYNVPLPGRWYGGSPTPPEGVDEDTMREELEDIINNTELVYVNPGNDEAVKKLIELISN</sequence>
<dbReference type="AlphaFoldDB" id="A0A268A9S6"/>
<dbReference type="EMBL" id="NPBV01000020">
    <property type="protein sequence ID" value="PAD20874.1"/>
    <property type="molecule type" value="Genomic_DNA"/>
</dbReference>
<feature type="compositionally biased region" description="Polar residues" evidence="1">
    <location>
        <begin position="93"/>
        <end position="108"/>
    </location>
</feature>
<evidence type="ECO:0000313" key="2">
    <source>
        <dbReference type="EMBL" id="PAD20874.1"/>
    </source>
</evidence>
<organism evidence="2 3">
    <name type="scientific">Terribacillus saccharophilus</name>
    <dbReference type="NCBI Taxonomy" id="361277"/>
    <lineage>
        <taxon>Bacteria</taxon>
        <taxon>Bacillati</taxon>
        <taxon>Bacillota</taxon>
        <taxon>Bacilli</taxon>
        <taxon>Bacillales</taxon>
        <taxon>Bacillaceae</taxon>
        <taxon>Terribacillus</taxon>
    </lineage>
</organism>
<evidence type="ECO:0000256" key="1">
    <source>
        <dbReference type="SAM" id="MobiDB-lite"/>
    </source>
</evidence>
<protein>
    <recommendedName>
        <fullName evidence="4">Lipoprotein</fullName>
    </recommendedName>
</protein>
<evidence type="ECO:0008006" key="4">
    <source>
        <dbReference type="Google" id="ProtNLM"/>
    </source>
</evidence>
<proteinExistence type="predicted"/>
<reference evidence="2 3" key="1">
    <citation type="submission" date="2017-07" db="EMBL/GenBank/DDBJ databases">
        <title>Isolation and whole genome analysis of endospore-forming bacteria from heroin.</title>
        <authorList>
            <person name="Kalinowski J."/>
            <person name="Ahrens B."/>
            <person name="Al-Dilaimi A."/>
            <person name="Winkler A."/>
            <person name="Wibberg D."/>
            <person name="Schleenbecker U."/>
            <person name="Ruckert C."/>
            <person name="Wolfel R."/>
            <person name="Grass G."/>
        </authorList>
    </citation>
    <scope>NUCLEOTIDE SEQUENCE [LARGE SCALE GENOMIC DNA]</scope>
    <source>
        <strain evidence="2 3">7528</strain>
    </source>
</reference>
<accession>A0A268A9S6</accession>
<dbReference type="PROSITE" id="PS51257">
    <property type="entry name" value="PROKAR_LIPOPROTEIN"/>
    <property type="match status" value="1"/>
</dbReference>